<dbReference type="PANTHER" id="PTHR46438:SF11">
    <property type="entry name" value="LIPASE-RELATED"/>
    <property type="match status" value="1"/>
</dbReference>
<dbReference type="AlphaFoldDB" id="A0A852U8Q4"/>
<gene>
    <name evidence="2" type="ORF">HDA32_005430</name>
</gene>
<evidence type="ECO:0000313" key="3">
    <source>
        <dbReference type="Proteomes" id="UP000589036"/>
    </source>
</evidence>
<evidence type="ECO:0000313" key="2">
    <source>
        <dbReference type="EMBL" id="NYE50310.1"/>
    </source>
</evidence>
<protein>
    <submittedName>
        <fullName evidence="2">Pimeloyl-ACP methyl ester carboxylesterase</fullName>
    </submittedName>
</protein>
<dbReference type="GO" id="GO:0003824">
    <property type="term" value="F:catalytic activity"/>
    <property type="evidence" value="ECO:0007669"/>
    <property type="project" value="UniProtKB-ARBA"/>
</dbReference>
<dbReference type="RefSeq" id="WP_179645812.1">
    <property type="nucleotide sequence ID" value="NZ_BAAAYY010000014.1"/>
</dbReference>
<feature type="domain" description="AB hydrolase-1" evidence="1">
    <location>
        <begin position="17"/>
        <end position="254"/>
    </location>
</feature>
<dbReference type="PANTHER" id="PTHR46438">
    <property type="entry name" value="ALPHA/BETA-HYDROLASES SUPERFAMILY PROTEIN"/>
    <property type="match status" value="1"/>
</dbReference>
<sequence>MDPSTIVYDRRGAGSPLVLLHGLGHRSQAWYPTMAELARRHDVIALDLPGFGGSPAPGGDARYDIPALVDAVAGVCDALGLRRPHVAGNSLGGAIALELGARGVAASVTALSPIGFTTARETAGTRLLTLGLGLAARVPERVRLAAADSPPARAVARRMLRGAPGDAGNRELKFDATVLSAGSPFVRLTPHVVGYAFTAGPVPCPVTIGWGDLDRVLPVRAGRRALTRIPHARQVTLLGCGHVPMADSPRAVAATITDTCRAAERAAGAAVPA</sequence>
<dbReference type="InterPro" id="IPR029058">
    <property type="entry name" value="AB_hydrolase_fold"/>
</dbReference>
<dbReference type="PRINTS" id="PR00111">
    <property type="entry name" value="ABHYDROLASE"/>
</dbReference>
<dbReference type="SUPFAM" id="SSF53474">
    <property type="entry name" value="alpha/beta-Hydrolases"/>
    <property type="match status" value="1"/>
</dbReference>
<proteinExistence type="predicted"/>
<reference evidence="2 3" key="1">
    <citation type="submission" date="2020-07" db="EMBL/GenBank/DDBJ databases">
        <title>Sequencing the genomes of 1000 actinobacteria strains.</title>
        <authorList>
            <person name="Klenk H.-P."/>
        </authorList>
    </citation>
    <scope>NUCLEOTIDE SEQUENCE [LARGE SCALE GENOMIC DNA]</scope>
    <source>
        <strain evidence="2 3">CXB654</strain>
    </source>
</reference>
<keyword evidence="3" id="KW-1185">Reference proteome</keyword>
<comment type="caution">
    <text evidence="2">The sequence shown here is derived from an EMBL/GenBank/DDBJ whole genome shotgun (WGS) entry which is preliminary data.</text>
</comment>
<organism evidence="2 3">
    <name type="scientific">Spinactinospora alkalitolerans</name>
    <dbReference type="NCBI Taxonomy" id="687207"/>
    <lineage>
        <taxon>Bacteria</taxon>
        <taxon>Bacillati</taxon>
        <taxon>Actinomycetota</taxon>
        <taxon>Actinomycetes</taxon>
        <taxon>Streptosporangiales</taxon>
        <taxon>Nocardiopsidaceae</taxon>
        <taxon>Spinactinospora</taxon>
    </lineage>
</organism>
<dbReference type="InterPro" id="IPR000073">
    <property type="entry name" value="AB_hydrolase_1"/>
</dbReference>
<accession>A0A852U8Q4</accession>
<dbReference type="EMBL" id="JACCCC010000001">
    <property type="protein sequence ID" value="NYE50310.1"/>
    <property type="molecule type" value="Genomic_DNA"/>
</dbReference>
<name>A0A852U8Q4_9ACTN</name>
<evidence type="ECO:0000259" key="1">
    <source>
        <dbReference type="Pfam" id="PF12697"/>
    </source>
</evidence>
<dbReference type="Proteomes" id="UP000589036">
    <property type="component" value="Unassembled WGS sequence"/>
</dbReference>
<dbReference type="Gene3D" id="3.40.50.1820">
    <property type="entry name" value="alpha/beta hydrolase"/>
    <property type="match status" value="1"/>
</dbReference>
<dbReference type="Pfam" id="PF12697">
    <property type="entry name" value="Abhydrolase_6"/>
    <property type="match status" value="1"/>
</dbReference>